<evidence type="ECO:0000313" key="7">
    <source>
        <dbReference type="EMBL" id="QGX97289.1"/>
    </source>
</evidence>
<keyword evidence="5 6" id="KW-0472">Membrane</keyword>
<accession>A0A6I6IKB3</accession>
<keyword evidence="3 6" id="KW-0812">Transmembrane</keyword>
<reference evidence="8" key="1">
    <citation type="submission" date="2018-12" db="EMBL/GenBank/DDBJ databases">
        <title>Complete genome sequence of Roseovarius sp. MME-070.</title>
        <authorList>
            <person name="Nam Y.-D."/>
            <person name="Kang J."/>
            <person name="Chung W.-H."/>
            <person name="Park Y.S."/>
        </authorList>
    </citation>
    <scope>NUCLEOTIDE SEQUENCE [LARGE SCALE GENOMIC DNA]</scope>
    <source>
        <strain evidence="8">MME-070</strain>
    </source>
</reference>
<evidence type="ECO:0000256" key="2">
    <source>
        <dbReference type="ARBA" id="ARBA00022475"/>
    </source>
</evidence>
<sequence length="211" mass="21684">MTDIAPYLPGILAAYAILAVGAASPGPAVAMLLGISSGQGRAPALVTCLGIATGSATINVLTMLGVGLLISQAAWAMTLLKLVGSAYLLWLAWGAFRKALNPPQVQAISVTRQPAPQLFAKGYLLQVTNPKAIAFWLAIAAIGAVEGAELPIIAVFVLGAWLLSFTLHGAWAVFLSSGPVRAAYASGRGWIEGALGAFFTFAAFKIATSES</sequence>
<comment type="subcellular location">
    <subcellularLocation>
        <location evidence="1">Cell membrane</location>
        <topology evidence="1">Multi-pass membrane protein</topology>
    </subcellularLocation>
</comment>
<dbReference type="OrthoDB" id="7659099at2"/>
<organism evidence="7 8">
    <name type="scientific">Roseovarius faecimaris</name>
    <dbReference type="NCBI Taxonomy" id="2494550"/>
    <lineage>
        <taxon>Bacteria</taxon>
        <taxon>Pseudomonadati</taxon>
        <taxon>Pseudomonadota</taxon>
        <taxon>Alphaproteobacteria</taxon>
        <taxon>Rhodobacterales</taxon>
        <taxon>Roseobacteraceae</taxon>
        <taxon>Roseovarius</taxon>
    </lineage>
</organism>
<dbReference type="Pfam" id="PF01810">
    <property type="entry name" value="LysE"/>
    <property type="match status" value="1"/>
</dbReference>
<feature type="transmembrane region" description="Helical" evidence="6">
    <location>
        <begin position="189"/>
        <end position="207"/>
    </location>
</feature>
<dbReference type="Proteomes" id="UP000428330">
    <property type="component" value="Chromosome"/>
</dbReference>
<keyword evidence="2" id="KW-1003">Cell membrane</keyword>
<dbReference type="RefSeq" id="WP_157705835.1">
    <property type="nucleotide sequence ID" value="NZ_CP034348.1"/>
</dbReference>
<evidence type="ECO:0000256" key="3">
    <source>
        <dbReference type="ARBA" id="ARBA00022692"/>
    </source>
</evidence>
<evidence type="ECO:0000256" key="6">
    <source>
        <dbReference type="SAM" id="Phobius"/>
    </source>
</evidence>
<protein>
    <submittedName>
        <fullName evidence="7">LysE family translocator</fullName>
    </submittedName>
</protein>
<proteinExistence type="predicted"/>
<evidence type="ECO:0000256" key="5">
    <source>
        <dbReference type="ARBA" id="ARBA00023136"/>
    </source>
</evidence>
<name>A0A6I6IKB3_9RHOB</name>
<feature type="transmembrane region" description="Helical" evidence="6">
    <location>
        <begin position="122"/>
        <end position="145"/>
    </location>
</feature>
<feature type="transmembrane region" description="Helical" evidence="6">
    <location>
        <begin position="151"/>
        <end position="177"/>
    </location>
</feature>
<dbReference type="EMBL" id="CP034348">
    <property type="protein sequence ID" value="QGX97289.1"/>
    <property type="molecule type" value="Genomic_DNA"/>
</dbReference>
<dbReference type="PANTHER" id="PTHR30086:SF17">
    <property type="entry name" value="LYSE FAMILY TRANSLOCATOR"/>
    <property type="match status" value="1"/>
</dbReference>
<dbReference type="KEGG" id="rom:EI983_02955"/>
<keyword evidence="8" id="KW-1185">Reference proteome</keyword>
<dbReference type="GO" id="GO:0015171">
    <property type="term" value="F:amino acid transmembrane transporter activity"/>
    <property type="evidence" value="ECO:0007669"/>
    <property type="project" value="TreeGrafter"/>
</dbReference>
<dbReference type="GO" id="GO:0005886">
    <property type="term" value="C:plasma membrane"/>
    <property type="evidence" value="ECO:0007669"/>
    <property type="project" value="UniProtKB-SubCell"/>
</dbReference>
<feature type="transmembrane region" description="Helical" evidence="6">
    <location>
        <begin position="45"/>
        <end position="70"/>
    </location>
</feature>
<feature type="transmembrane region" description="Helical" evidence="6">
    <location>
        <begin position="12"/>
        <end position="33"/>
    </location>
</feature>
<evidence type="ECO:0000256" key="1">
    <source>
        <dbReference type="ARBA" id="ARBA00004651"/>
    </source>
</evidence>
<evidence type="ECO:0000256" key="4">
    <source>
        <dbReference type="ARBA" id="ARBA00022989"/>
    </source>
</evidence>
<dbReference type="InterPro" id="IPR001123">
    <property type="entry name" value="LeuE-type"/>
</dbReference>
<gene>
    <name evidence="7" type="ORF">EI983_02955</name>
</gene>
<dbReference type="AlphaFoldDB" id="A0A6I6IKB3"/>
<feature type="transmembrane region" description="Helical" evidence="6">
    <location>
        <begin position="76"/>
        <end position="96"/>
    </location>
</feature>
<evidence type="ECO:0000313" key="8">
    <source>
        <dbReference type="Proteomes" id="UP000428330"/>
    </source>
</evidence>
<dbReference type="PANTHER" id="PTHR30086">
    <property type="entry name" value="ARGININE EXPORTER PROTEIN ARGO"/>
    <property type="match status" value="1"/>
</dbReference>
<keyword evidence="4 6" id="KW-1133">Transmembrane helix</keyword>